<dbReference type="AlphaFoldDB" id="A0AB73BPW4"/>
<keyword evidence="3" id="KW-0732">Signal</keyword>
<feature type="chain" id="PRO_5044504957" description="Cell surface protein" evidence="3">
    <location>
        <begin position="39"/>
        <end position="452"/>
    </location>
</feature>
<evidence type="ECO:0000256" key="2">
    <source>
        <dbReference type="SAM" id="MobiDB-lite"/>
    </source>
</evidence>
<evidence type="ECO:0000313" key="6">
    <source>
        <dbReference type="EMBL" id="KAA8797942.1"/>
    </source>
</evidence>
<sequence length="452" mass="48172">MKFNQKKRKKVLVRSTAALGALLVCGGAVTSSPLVSHADETTTSHSETVAPSGSALDNTKWTAVDKAKTITRTIHYIDEDGKTVAPDVVESHTGEVFSTNNGDTTVNRAFAIVNGVATNIQPKFAQVVSPSVRGYKLKSTQYATIPEQGWSLDGTQVKDDKTGFYTNLSQDEVINVVYEKDGTAIELKDEVPVAGYTVLSVKTMTRTIQYQDENGKQLHSPEVETVKYETVASDKLTPKEQQDSKNQQVAVVNITRDADGNVTGQSAQILNTPAYKLKDVTSPKINGMKLQNSKFKVLSGQYMWLSDKPYVHATLDNGLDQYMVNDEIVTVIYVPQTKKDKKKEANKKKYAEKKAKQTKNAKATTAPAGTASDSSDGTGSGSGSASADEGSVGSSDSGDLDGGSGLVGGDSGSTLPQTGNKKASSSLLGAGVVLLLSSLTMAWDGIKKRLAK</sequence>
<dbReference type="Pfam" id="PF17966">
    <property type="entry name" value="Muc_B2"/>
    <property type="match status" value="1"/>
</dbReference>
<evidence type="ECO:0000259" key="4">
    <source>
        <dbReference type="Pfam" id="PF06458"/>
    </source>
</evidence>
<proteinExistence type="predicted"/>
<evidence type="ECO:0008006" key="8">
    <source>
        <dbReference type="Google" id="ProtNLM"/>
    </source>
</evidence>
<protein>
    <recommendedName>
        <fullName evidence="8">Cell surface protein</fullName>
    </recommendedName>
</protein>
<feature type="signal peptide" evidence="3">
    <location>
        <begin position="1"/>
        <end position="38"/>
    </location>
</feature>
<name>A0AB73BPW4_9LACO</name>
<feature type="domain" description="Mub B2-like" evidence="5">
    <location>
        <begin position="63"/>
        <end position="141"/>
    </location>
</feature>
<accession>A0AB73BPW4</accession>
<dbReference type="RefSeq" id="WP_150352927.1">
    <property type="nucleotide sequence ID" value="NZ_VUAM01000021.1"/>
</dbReference>
<feature type="compositionally biased region" description="Low complexity" evidence="2">
    <location>
        <begin position="360"/>
        <end position="397"/>
    </location>
</feature>
<dbReference type="EMBL" id="VUAO01000012">
    <property type="protein sequence ID" value="KAA8797942.1"/>
    <property type="molecule type" value="Genomic_DNA"/>
</dbReference>
<feature type="region of interest" description="Disordered" evidence="2">
    <location>
        <begin position="340"/>
        <end position="423"/>
    </location>
</feature>
<evidence type="ECO:0000259" key="5">
    <source>
        <dbReference type="Pfam" id="PF17966"/>
    </source>
</evidence>
<evidence type="ECO:0000313" key="7">
    <source>
        <dbReference type="Proteomes" id="UP000322051"/>
    </source>
</evidence>
<comment type="caution">
    <text evidence="6">The sequence shown here is derived from an EMBL/GenBank/DDBJ whole genome shotgun (WGS) entry which is preliminary data.</text>
</comment>
<dbReference type="Pfam" id="PF06458">
    <property type="entry name" value="MucBP"/>
    <property type="match status" value="1"/>
</dbReference>
<dbReference type="InterPro" id="IPR041495">
    <property type="entry name" value="Mub_B2"/>
</dbReference>
<dbReference type="Proteomes" id="UP000322051">
    <property type="component" value="Unassembled WGS sequence"/>
</dbReference>
<reference evidence="6 7" key="1">
    <citation type="submission" date="2019-09" db="EMBL/GenBank/DDBJ databases">
        <title>Comparative analysis of L. crispatus genomes revealed niche specific adaptation to different host and body sites.</title>
        <authorList>
            <person name="Pan M."/>
            <person name="Hidalgo-Cantabrana C."/>
            <person name="Barrangou R."/>
        </authorList>
    </citation>
    <scope>NUCLEOTIDE SEQUENCE [LARGE SCALE GENOMIC DNA]</scope>
    <source>
        <strain evidence="6 7">NCK973</strain>
    </source>
</reference>
<organism evidence="6 7">
    <name type="scientific">Lactobacillus crispatus</name>
    <dbReference type="NCBI Taxonomy" id="47770"/>
    <lineage>
        <taxon>Bacteria</taxon>
        <taxon>Bacillati</taxon>
        <taxon>Bacillota</taxon>
        <taxon>Bacilli</taxon>
        <taxon>Lactobacillales</taxon>
        <taxon>Lactobacillaceae</taxon>
        <taxon>Lactobacillus</taxon>
    </lineage>
</organism>
<keyword evidence="1" id="KW-0677">Repeat</keyword>
<feature type="domain" description="MucBP" evidence="4">
    <location>
        <begin position="207"/>
        <end position="243"/>
    </location>
</feature>
<gene>
    <name evidence="6" type="ORF">F1C02_05585</name>
</gene>
<evidence type="ECO:0000256" key="1">
    <source>
        <dbReference type="ARBA" id="ARBA00022737"/>
    </source>
</evidence>
<dbReference type="Gene3D" id="2.60.40.4300">
    <property type="match status" value="2"/>
</dbReference>
<evidence type="ECO:0000256" key="3">
    <source>
        <dbReference type="SAM" id="SignalP"/>
    </source>
</evidence>
<feature type="compositionally biased region" description="Gly residues" evidence="2">
    <location>
        <begin position="400"/>
        <end position="411"/>
    </location>
</feature>
<dbReference type="InterPro" id="IPR009459">
    <property type="entry name" value="MucBP_dom"/>
</dbReference>